<accession>A0ABQ9HSZ9</accession>
<keyword evidence="2" id="KW-1185">Reference proteome</keyword>
<gene>
    <name evidence="1" type="ORF">PR048_013736</name>
</gene>
<dbReference type="EMBL" id="JARBHB010000004">
    <property type="protein sequence ID" value="KAJ8887520.1"/>
    <property type="molecule type" value="Genomic_DNA"/>
</dbReference>
<reference evidence="1 2" key="1">
    <citation type="submission" date="2023-02" db="EMBL/GenBank/DDBJ databases">
        <title>LHISI_Scaffold_Assembly.</title>
        <authorList>
            <person name="Stuart O.P."/>
            <person name="Cleave R."/>
            <person name="Magrath M.J.L."/>
            <person name="Mikheyev A.S."/>
        </authorList>
    </citation>
    <scope>NUCLEOTIDE SEQUENCE [LARGE SCALE GENOMIC DNA]</scope>
    <source>
        <strain evidence="1">Daus_M_001</strain>
        <tissue evidence="1">Leg muscle</tissue>
    </source>
</reference>
<protein>
    <submittedName>
        <fullName evidence="1">Uncharacterized protein</fullName>
    </submittedName>
</protein>
<sequence>MPANQRSTVLKLPNPDFPVKQEEIFPQRHAAKKQKKTVGMPASPTDLGQIIEPVRGRATVLMFNLGSVPVFIAANYFCRLKHIVVLSASGYLNLRVVCRRVSTTRVAADRKSSLAHQSLRQNKSGSCLALILQSFHSVEFVKKLVKLHQLRVSEEIWMALNTEVLRAYEGDTGKWRPTSLELESVVIQQVDGALMLLHSWSACSGQSPIGPQSQPSSDNNYARRPTCSHWPARTAEEQCKLLIQDTDGLLADILA</sequence>
<name>A0ABQ9HSZ9_9NEOP</name>
<comment type="caution">
    <text evidence="1">The sequence shown here is derived from an EMBL/GenBank/DDBJ whole genome shotgun (WGS) entry which is preliminary data.</text>
</comment>
<evidence type="ECO:0000313" key="2">
    <source>
        <dbReference type="Proteomes" id="UP001159363"/>
    </source>
</evidence>
<organism evidence="1 2">
    <name type="scientific">Dryococelus australis</name>
    <dbReference type="NCBI Taxonomy" id="614101"/>
    <lineage>
        <taxon>Eukaryota</taxon>
        <taxon>Metazoa</taxon>
        <taxon>Ecdysozoa</taxon>
        <taxon>Arthropoda</taxon>
        <taxon>Hexapoda</taxon>
        <taxon>Insecta</taxon>
        <taxon>Pterygota</taxon>
        <taxon>Neoptera</taxon>
        <taxon>Polyneoptera</taxon>
        <taxon>Phasmatodea</taxon>
        <taxon>Verophasmatodea</taxon>
        <taxon>Anareolatae</taxon>
        <taxon>Phasmatidae</taxon>
        <taxon>Eurycanthinae</taxon>
        <taxon>Dryococelus</taxon>
    </lineage>
</organism>
<evidence type="ECO:0000313" key="1">
    <source>
        <dbReference type="EMBL" id="KAJ8887520.1"/>
    </source>
</evidence>
<proteinExistence type="predicted"/>
<dbReference type="Proteomes" id="UP001159363">
    <property type="component" value="Chromosome X"/>
</dbReference>